<gene>
    <name evidence="10" type="ORF">ACFPTR_03145</name>
</gene>
<keyword evidence="7" id="KW-0449">Lipoprotein</keyword>
<comment type="subcellular location">
    <subcellularLocation>
        <location evidence="1">Membrane</location>
        <topology evidence="1">Lipid-anchor</topology>
    </subcellularLocation>
</comment>
<dbReference type="PROSITE" id="PS51257">
    <property type="entry name" value="PROKAR_LIPOPROTEIN"/>
    <property type="match status" value="1"/>
</dbReference>
<keyword evidence="4" id="KW-0732">Signal</keyword>
<comment type="caution">
    <text evidence="10">The sequence shown here is derived from an EMBL/GenBank/DDBJ whole genome shotgun (WGS) entry which is preliminary data.</text>
</comment>
<keyword evidence="3" id="KW-0309">Germination</keyword>
<sequence length="390" mass="44765">MKKLIMILLFITLLVGCWNSHEIDDSLFVIGAGINRSDGDLIFSTESIKPTSAGTSPQGQTKDNVILQIRSKSMLNAGRQFIRYAKRRLIFTHCRTWIIGEELAKEEFVKQLDILRRHEMLRLNSYLFITPGDPLAILENPSLYDDLSSMEIISAINQTEYNAEYPVINLREFYRLLEEETRNAHLPIITTRRVDESTVTSLEGTAIINNNRMVGKLTINESVGLNILLNKAKGGSLTVELGEDEEENWATVNVKDCYAKIKPRLEGNKVKVDIQVNVVGLLGEYVTNDEVSEDFILQVEEKASEVTKELVHNTIKKLQQLETDAMKLGVYMHRKYPKEWQKLKDNWNEYFKEADVSVRVEHDVRDPGLLMNNLQQKQENEPDRSLYSIF</sequence>
<dbReference type="RefSeq" id="WP_270896213.1">
    <property type="nucleotide sequence ID" value="NZ_JBHSPF010000015.1"/>
</dbReference>
<dbReference type="InterPro" id="IPR046953">
    <property type="entry name" value="Spore_GerAC-like_C"/>
</dbReference>
<evidence type="ECO:0000259" key="9">
    <source>
        <dbReference type="Pfam" id="PF25198"/>
    </source>
</evidence>
<dbReference type="Pfam" id="PF05504">
    <property type="entry name" value="Spore_GerAC"/>
    <property type="match status" value="1"/>
</dbReference>
<feature type="domain" description="Spore germination protein N-terminal" evidence="9">
    <location>
        <begin position="20"/>
        <end position="190"/>
    </location>
</feature>
<evidence type="ECO:0000256" key="1">
    <source>
        <dbReference type="ARBA" id="ARBA00004635"/>
    </source>
</evidence>
<accession>A0ABW0U3A1</accession>
<dbReference type="Gene3D" id="3.30.300.210">
    <property type="entry name" value="Nutrient germinant receptor protein C, domain 3"/>
    <property type="match status" value="1"/>
</dbReference>
<organism evidence="10 11">
    <name type="scientific">Aliibacillus thermotolerans</name>
    <dbReference type="NCBI Taxonomy" id="1834418"/>
    <lineage>
        <taxon>Bacteria</taxon>
        <taxon>Bacillati</taxon>
        <taxon>Bacillota</taxon>
        <taxon>Bacilli</taxon>
        <taxon>Bacillales</taxon>
        <taxon>Bacillaceae</taxon>
        <taxon>Aliibacillus</taxon>
    </lineage>
</organism>
<keyword evidence="11" id="KW-1185">Reference proteome</keyword>
<evidence type="ECO:0000256" key="2">
    <source>
        <dbReference type="ARBA" id="ARBA00007886"/>
    </source>
</evidence>
<evidence type="ECO:0000313" key="11">
    <source>
        <dbReference type="Proteomes" id="UP001596143"/>
    </source>
</evidence>
<evidence type="ECO:0000256" key="5">
    <source>
        <dbReference type="ARBA" id="ARBA00023136"/>
    </source>
</evidence>
<evidence type="ECO:0000313" key="10">
    <source>
        <dbReference type="EMBL" id="MFC5627891.1"/>
    </source>
</evidence>
<evidence type="ECO:0000256" key="7">
    <source>
        <dbReference type="ARBA" id="ARBA00023288"/>
    </source>
</evidence>
<dbReference type="PANTHER" id="PTHR35789">
    <property type="entry name" value="SPORE GERMINATION PROTEIN B3"/>
    <property type="match status" value="1"/>
</dbReference>
<evidence type="ECO:0000256" key="4">
    <source>
        <dbReference type="ARBA" id="ARBA00022729"/>
    </source>
</evidence>
<name>A0ABW0U3A1_9BACI</name>
<keyword evidence="6" id="KW-0564">Palmitate</keyword>
<feature type="domain" description="Spore germination GerAC-like C-terminal" evidence="8">
    <location>
        <begin position="203"/>
        <end position="368"/>
    </location>
</feature>
<dbReference type="InterPro" id="IPR038501">
    <property type="entry name" value="Spore_GerAC_C_sf"/>
</dbReference>
<dbReference type="EMBL" id="JBHSPF010000015">
    <property type="protein sequence ID" value="MFC5627891.1"/>
    <property type="molecule type" value="Genomic_DNA"/>
</dbReference>
<dbReference type="PANTHER" id="PTHR35789:SF1">
    <property type="entry name" value="SPORE GERMINATION PROTEIN B3"/>
    <property type="match status" value="1"/>
</dbReference>
<comment type="similarity">
    <text evidence="2">Belongs to the GerABKC lipoprotein family.</text>
</comment>
<dbReference type="NCBIfam" id="TIGR02887">
    <property type="entry name" value="spore_ger_x_C"/>
    <property type="match status" value="1"/>
</dbReference>
<dbReference type="Pfam" id="PF25198">
    <property type="entry name" value="Spore_GerAC_N"/>
    <property type="match status" value="1"/>
</dbReference>
<evidence type="ECO:0000259" key="8">
    <source>
        <dbReference type="Pfam" id="PF05504"/>
    </source>
</evidence>
<reference evidence="11" key="1">
    <citation type="journal article" date="2019" name="Int. J. Syst. Evol. Microbiol.">
        <title>The Global Catalogue of Microorganisms (GCM) 10K type strain sequencing project: providing services to taxonomists for standard genome sequencing and annotation.</title>
        <authorList>
            <consortium name="The Broad Institute Genomics Platform"/>
            <consortium name="The Broad Institute Genome Sequencing Center for Infectious Disease"/>
            <person name="Wu L."/>
            <person name="Ma J."/>
        </authorList>
    </citation>
    <scope>NUCLEOTIDE SEQUENCE [LARGE SCALE GENOMIC DNA]</scope>
    <source>
        <strain evidence="11">CGMCC 1.15790</strain>
    </source>
</reference>
<dbReference type="InterPro" id="IPR057336">
    <property type="entry name" value="GerAC_N"/>
</dbReference>
<proteinExistence type="inferred from homology"/>
<evidence type="ECO:0000256" key="3">
    <source>
        <dbReference type="ARBA" id="ARBA00022544"/>
    </source>
</evidence>
<keyword evidence="5" id="KW-0472">Membrane</keyword>
<protein>
    <submittedName>
        <fullName evidence="10">Ger(X)C family spore germination protein</fullName>
    </submittedName>
</protein>
<dbReference type="InterPro" id="IPR008844">
    <property type="entry name" value="Spore_GerAC-like"/>
</dbReference>
<dbReference type="Proteomes" id="UP001596143">
    <property type="component" value="Unassembled WGS sequence"/>
</dbReference>
<evidence type="ECO:0000256" key="6">
    <source>
        <dbReference type="ARBA" id="ARBA00023139"/>
    </source>
</evidence>